<dbReference type="InterPro" id="IPR002209">
    <property type="entry name" value="Fibroblast_GF_fam"/>
</dbReference>
<dbReference type="Gene3D" id="2.80.10.50">
    <property type="match status" value="1"/>
</dbReference>
<dbReference type="AlphaFoldDB" id="A0AAW2GB28"/>
<evidence type="ECO:0008006" key="5">
    <source>
        <dbReference type="Google" id="ProtNLM"/>
    </source>
</evidence>
<feature type="compositionally biased region" description="Basic and acidic residues" evidence="2">
    <location>
        <begin position="655"/>
        <end position="664"/>
    </location>
</feature>
<dbReference type="CDD" id="cd23311">
    <property type="entry name" value="beta-trefoil_FGF_Bnl-like"/>
    <property type="match status" value="1"/>
</dbReference>
<protein>
    <recommendedName>
        <fullName evidence="5">Fibroblast growth factor</fullName>
    </recommendedName>
</protein>
<proteinExistence type="inferred from homology"/>
<dbReference type="PRINTS" id="PR00262">
    <property type="entry name" value="IL1HBGF"/>
</dbReference>
<gene>
    <name evidence="3" type="ORF">PUN28_005889</name>
</gene>
<feature type="region of interest" description="Disordered" evidence="2">
    <location>
        <begin position="543"/>
        <end position="567"/>
    </location>
</feature>
<feature type="region of interest" description="Disordered" evidence="2">
    <location>
        <begin position="820"/>
        <end position="839"/>
    </location>
</feature>
<feature type="region of interest" description="Disordered" evidence="2">
    <location>
        <begin position="585"/>
        <end position="797"/>
    </location>
</feature>
<sequence>MPAEIDTGRHRVLHCDSHVGCPTATTLIHVSTSANGLNKLQRSAPKDRQNTGNRSSSKHDESSLATVPRIGIERETILGGRDFLARSRVLTQPLRRRQGEGEEKEDGVGVSGACRESRISPGGIEDVIKDKTERAESRLRDETEGYRLAATSASGSSIAKRRSLRDRFQTRPQPASRGSEAPDADAVDYLGGAQIARRISLFSSHRSCTRAKEEIPEDRGSFRDVDEGFYGENVGRNDTWTSKSRRVDFSRRYDKRTEDKWDEIARDPASGKWIRRGCRVYSSLQLAFLLLFIVFGRYGLLGSSSVLRANARPIANGLSVLGIGIIGAVNARSIDPIGDAGIRAERSANLSHMTGPYRGKIQMYIKNRHLQILPDGTVNGSNDDTSDYTIFQRKSVGANGQLIIQGMATCLFLCMDSCGGLYGSPNCTAGCVFNETLEQHNYNTYSSVYWSTTNRTLYLGLDRYGHPKKVQAKGHNLGRLSANARVLTQVAPSDRVENLQKRIMGSQHKVRHWCHHRQISDDVLANCPRIPPQEKDGRDKFRCRKRKKRKKRKRRCRPSEQPGPQCHVAEDSLTESVTEVVEASSEIVSASSIPESKRSCEGAASEEACRRQALSVPAKKRKSRIDGSVRNLTLGKNKAPTSNAKKSNVNVADNQSKKPDLTDGKKKRKRTTPQRTSRGTTAAPPSRKQYSRGTTSSSRVSSSLTALGSEEQRASIAASSSSPSLLGASTALFSITRPNSPQSNRKKSPLSSKNHIARPIGSHRVGKFFQGDAASSGRFKSMPETTTTSRSKVAFSPPTTKVSEEICAYTTTPLLQFALVPPSSSSSSQESDEDLSLVEDESSIVTVESSTFTASDEDIAEATTFRLDDSNYEDSDTIDTIPQTTTRFPIERLAM</sequence>
<feature type="compositionally biased region" description="Acidic residues" evidence="2">
    <location>
        <begin position="830"/>
        <end position="839"/>
    </location>
</feature>
<dbReference type="SMART" id="SM00442">
    <property type="entry name" value="FGF"/>
    <property type="match status" value="1"/>
</dbReference>
<reference evidence="3 4" key="1">
    <citation type="submission" date="2023-03" db="EMBL/GenBank/DDBJ databases">
        <title>High recombination rates correlate with genetic variation in Cardiocondyla obscurior ants.</title>
        <authorList>
            <person name="Errbii M."/>
        </authorList>
    </citation>
    <scope>NUCLEOTIDE SEQUENCE [LARGE SCALE GENOMIC DNA]</scope>
    <source>
        <strain evidence="3">Alpha-2009</strain>
        <tissue evidence="3">Whole body</tissue>
    </source>
</reference>
<dbReference type="PANTHER" id="PTHR11486">
    <property type="entry name" value="FIBROBLAST GROWTH FACTOR"/>
    <property type="match status" value="1"/>
</dbReference>
<feature type="compositionally biased region" description="Polar residues" evidence="2">
    <location>
        <begin position="639"/>
        <end position="654"/>
    </location>
</feature>
<feature type="region of interest" description="Disordered" evidence="2">
    <location>
        <begin position="36"/>
        <end position="67"/>
    </location>
</feature>
<evidence type="ECO:0000313" key="3">
    <source>
        <dbReference type="EMBL" id="KAL0123682.1"/>
    </source>
</evidence>
<feature type="compositionally biased region" description="Basic residues" evidence="2">
    <location>
        <begin position="543"/>
        <end position="556"/>
    </location>
</feature>
<dbReference type="Proteomes" id="UP001430953">
    <property type="component" value="Unassembled WGS sequence"/>
</dbReference>
<comment type="similarity">
    <text evidence="1">Belongs to the heparin-binding growth factors family.</text>
</comment>
<dbReference type="GO" id="GO:0008083">
    <property type="term" value="F:growth factor activity"/>
    <property type="evidence" value="ECO:0007669"/>
    <property type="project" value="InterPro"/>
</dbReference>
<feature type="region of interest" description="Disordered" evidence="2">
    <location>
        <begin position="136"/>
        <end position="185"/>
    </location>
</feature>
<feature type="region of interest" description="Disordered" evidence="2">
    <location>
        <begin position="95"/>
        <end position="124"/>
    </location>
</feature>
<feature type="compositionally biased region" description="Polar residues" evidence="2">
    <location>
        <begin position="736"/>
        <end position="754"/>
    </location>
</feature>
<dbReference type="InterPro" id="IPR008996">
    <property type="entry name" value="IL1/FGF"/>
</dbReference>
<feature type="compositionally biased region" description="Basic and acidic residues" evidence="2">
    <location>
        <begin position="136"/>
        <end position="145"/>
    </location>
</feature>
<accession>A0AAW2GB28</accession>
<dbReference type="SUPFAM" id="SSF50353">
    <property type="entry name" value="Cytokine"/>
    <property type="match status" value="1"/>
</dbReference>
<feature type="compositionally biased region" description="Low complexity" evidence="2">
    <location>
        <begin position="691"/>
        <end position="732"/>
    </location>
</feature>
<name>A0AAW2GB28_9HYME</name>
<dbReference type="EMBL" id="JADYXP020000005">
    <property type="protein sequence ID" value="KAL0123682.1"/>
    <property type="molecule type" value="Genomic_DNA"/>
</dbReference>
<organism evidence="3 4">
    <name type="scientific">Cardiocondyla obscurior</name>
    <dbReference type="NCBI Taxonomy" id="286306"/>
    <lineage>
        <taxon>Eukaryota</taxon>
        <taxon>Metazoa</taxon>
        <taxon>Ecdysozoa</taxon>
        <taxon>Arthropoda</taxon>
        <taxon>Hexapoda</taxon>
        <taxon>Insecta</taxon>
        <taxon>Pterygota</taxon>
        <taxon>Neoptera</taxon>
        <taxon>Endopterygota</taxon>
        <taxon>Hymenoptera</taxon>
        <taxon>Apocrita</taxon>
        <taxon>Aculeata</taxon>
        <taxon>Formicoidea</taxon>
        <taxon>Formicidae</taxon>
        <taxon>Myrmicinae</taxon>
        <taxon>Cardiocondyla</taxon>
    </lineage>
</organism>
<comment type="caution">
    <text evidence="3">The sequence shown here is derived from an EMBL/GenBank/DDBJ whole genome shotgun (WGS) entry which is preliminary data.</text>
</comment>
<dbReference type="Pfam" id="PF00167">
    <property type="entry name" value="FGF"/>
    <property type="match status" value="1"/>
</dbReference>
<keyword evidence="4" id="KW-1185">Reference proteome</keyword>
<evidence type="ECO:0000313" key="4">
    <source>
        <dbReference type="Proteomes" id="UP001430953"/>
    </source>
</evidence>
<feature type="compositionally biased region" description="Polar residues" evidence="2">
    <location>
        <begin position="783"/>
        <end position="797"/>
    </location>
</feature>
<evidence type="ECO:0000256" key="2">
    <source>
        <dbReference type="SAM" id="MobiDB-lite"/>
    </source>
</evidence>
<evidence type="ECO:0000256" key="1">
    <source>
        <dbReference type="ARBA" id="ARBA00007936"/>
    </source>
</evidence>